<dbReference type="CDD" id="cd00157">
    <property type="entry name" value="Rho"/>
    <property type="match status" value="1"/>
</dbReference>
<dbReference type="PANTHER" id="PTHR24072">
    <property type="entry name" value="RHO FAMILY GTPASE"/>
    <property type="match status" value="1"/>
</dbReference>
<dbReference type="Gene3D" id="3.40.50.300">
    <property type="entry name" value="P-loop containing nucleotide triphosphate hydrolases"/>
    <property type="match status" value="1"/>
</dbReference>
<dbReference type="GO" id="GO:0005886">
    <property type="term" value="C:plasma membrane"/>
    <property type="evidence" value="ECO:0007669"/>
    <property type="project" value="UniProtKB-SubCell"/>
</dbReference>
<dbReference type="PROSITE" id="PS51420">
    <property type="entry name" value="RHO"/>
    <property type="match status" value="1"/>
</dbReference>
<comment type="similarity">
    <text evidence="2">Belongs to the small GTPase superfamily. Rho family.</text>
</comment>
<dbReference type="GO" id="GO:0035006">
    <property type="term" value="P:melanization defense response"/>
    <property type="evidence" value="ECO:0007669"/>
    <property type="project" value="UniProtKB-ARBA"/>
</dbReference>
<keyword evidence="3" id="KW-1003">Cell membrane</keyword>
<reference evidence="10 11" key="1">
    <citation type="submission" date="2023-03" db="EMBL/GenBank/DDBJ databases">
        <title>High-quality genome of Scylla paramamosain provides insights in environmental adaptation.</title>
        <authorList>
            <person name="Zhang L."/>
        </authorList>
    </citation>
    <scope>NUCLEOTIDE SEQUENCE [LARGE SCALE GENOMIC DNA]</scope>
    <source>
        <strain evidence="10">LZ_2023a</strain>
        <tissue evidence="10">Muscle</tissue>
    </source>
</reference>
<organism evidence="10 11">
    <name type="scientific">Scylla paramamosain</name>
    <name type="common">Mud crab</name>
    <dbReference type="NCBI Taxonomy" id="85552"/>
    <lineage>
        <taxon>Eukaryota</taxon>
        <taxon>Metazoa</taxon>
        <taxon>Ecdysozoa</taxon>
        <taxon>Arthropoda</taxon>
        <taxon>Crustacea</taxon>
        <taxon>Multicrustacea</taxon>
        <taxon>Malacostraca</taxon>
        <taxon>Eumalacostraca</taxon>
        <taxon>Eucarida</taxon>
        <taxon>Decapoda</taxon>
        <taxon>Pleocyemata</taxon>
        <taxon>Brachyura</taxon>
        <taxon>Eubrachyura</taxon>
        <taxon>Portunoidea</taxon>
        <taxon>Portunidae</taxon>
        <taxon>Portuninae</taxon>
        <taxon>Scylla</taxon>
    </lineage>
</organism>
<evidence type="ECO:0000256" key="2">
    <source>
        <dbReference type="ARBA" id="ARBA00010142"/>
    </source>
</evidence>
<keyword evidence="8" id="KW-0449">Lipoprotein</keyword>
<evidence type="ECO:0000256" key="7">
    <source>
        <dbReference type="ARBA" id="ARBA00023136"/>
    </source>
</evidence>
<gene>
    <name evidence="10" type="ORF">O3P69_010842</name>
</gene>
<evidence type="ECO:0000256" key="6">
    <source>
        <dbReference type="ARBA" id="ARBA00023134"/>
    </source>
</evidence>
<dbReference type="EMBL" id="JARAKH010000031">
    <property type="protein sequence ID" value="KAK8386494.1"/>
    <property type="molecule type" value="Genomic_DNA"/>
</dbReference>
<keyword evidence="7" id="KW-0472">Membrane</keyword>
<dbReference type="NCBIfam" id="TIGR00231">
    <property type="entry name" value="small_GTP"/>
    <property type="match status" value="1"/>
</dbReference>
<dbReference type="GO" id="GO:0005525">
    <property type="term" value="F:GTP binding"/>
    <property type="evidence" value="ECO:0007669"/>
    <property type="project" value="UniProtKB-KW"/>
</dbReference>
<evidence type="ECO:0000256" key="8">
    <source>
        <dbReference type="ARBA" id="ARBA00023288"/>
    </source>
</evidence>
<dbReference type="InterPro" id="IPR005225">
    <property type="entry name" value="Small_GTP-bd"/>
</dbReference>
<dbReference type="InterPro" id="IPR003578">
    <property type="entry name" value="Small_GTPase_Rho"/>
</dbReference>
<evidence type="ECO:0000313" key="10">
    <source>
        <dbReference type="EMBL" id="KAK8386494.1"/>
    </source>
</evidence>
<dbReference type="GO" id="GO:0003924">
    <property type="term" value="F:GTPase activity"/>
    <property type="evidence" value="ECO:0007669"/>
    <property type="project" value="InterPro"/>
</dbReference>
<comment type="caution">
    <text evidence="10">The sequence shown here is derived from an EMBL/GenBank/DDBJ whole genome shotgun (WGS) entry which is preliminary data.</text>
</comment>
<dbReference type="SMART" id="SM00176">
    <property type="entry name" value="RAN"/>
    <property type="match status" value="1"/>
</dbReference>
<dbReference type="Pfam" id="PF00071">
    <property type="entry name" value="Ras"/>
    <property type="match status" value="1"/>
</dbReference>
<dbReference type="GO" id="GO:0003006">
    <property type="term" value="P:developmental process involved in reproduction"/>
    <property type="evidence" value="ECO:0007669"/>
    <property type="project" value="UniProtKB-ARBA"/>
</dbReference>
<evidence type="ECO:0000256" key="3">
    <source>
        <dbReference type="ARBA" id="ARBA00022475"/>
    </source>
</evidence>
<dbReference type="InterPro" id="IPR001806">
    <property type="entry name" value="Small_GTPase"/>
</dbReference>
<evidence type="ECO:0000256" key="4">
    <source>
        <dbReference type="ARBA" id="ARBA00022481"/>
    </source>
</evidence>
<evidence type="ECO:0000256" key="9">
    <source>
        <dbReference type="ARBA" id="ARBA00023289"/>
    </source>
</evidence>
<dbReference type="SMART" id="SM00175">
    <property type="entry name" value="RAB"/>
    <property type="match status" value="1"/>
</dbReference>
<dbReference type="SMART" id="SM00173">
    <property type="entry name" value="RAS"/>
    <property type="match status" value="1"/>
</dbReference>
<sequence>MCYHVASCGGAPSVCIKTTARAQTHPECPASRHASPRVVSPRSSAKELKMSAAGRVLKIVAVGDGFVGKTTLLITHTTGVFQDEYVPTVFDNYASTMMVDGAEYSYTLWDTAGQEGFDRCRVLCYSQTSVFLVCFSIDSPNSFENVKDLWLPEVRRECGEKIPTVLVGTKADLRSSAPSENLVKKTDGKRLARALKMHGYVETSAKLQIGCTEVFQEAIRAATKPPASVCAIL</sequence>
<dbReference type="SMART" id="SM00174">
    <property type="entry name" value="RHO"/>
    <property type="match status" value="1"/>
</dbReference>
<dbReference type="GO" id="GO:0001667">
    <property type="term" value="P:ameboidal-type cell migration"/>
    <property type="evidence" value="ECO:0007669"/>
    <property type="project" value="UniProtKB-ARBA"/>
</dbReference>
<proteinExistence type="inferred from homology"/>
<dbReference type="PROSITE" id="PS51419">
    <property type="entry name" value="RAB"/>
    <property type="match status" value="1"/>
</dbReference>
<keyword evidence="6" id="KW-0342">GTP-binding</keyword>
<dbReference type="Proteomes" id="UP001487740">
    <property type="component" value="Unassembled WGS sequence"/>
</dbReference>
<evidence type="ECO:0000256" key="5">
    <source>
        <dbReference type="ARBA" id="ARBA00022741"/>
    </source>
</evidence>
<keyword evidence="4" id="KW-0488">Methylation</keyword>
<dbReference type="PROSITE" id="PS51421">
    <property type="entry name" value="RAS"/>
    <property type="match status" value="1"/>
</dbReference>
<keyword evidence="5" id="KW-0547">Nucleotide-binding</keyword>
<comment type="subcellular location">
    <subcellularLocation>
        <location evidence="1">Cell membrane</location>
        <topology evidence="1">Lipid-anchor</topology>
        <orientation evidence="1">Cytoplasmic side</orientation>
    </subcellularLocation>
</comment>
<keyword evidence="9" id="KW-0636">Prenylation</keyword>
<name>A0AAW0TFK8_SCYPA</name>
<keyword evidence="11" id="KW-1185">Reference proteome</keyword>
<dbReference type="GO" id="GO:0035099">
    <property type="term" value="P:hemocyte migration"/>
    <property type="evidence" value="ECO:0007669"/>
    <property type="project" value="UniProtKB-ARBA"/>
</dbReference>
<dbReference type="SUPFAM" id="SSF52540">
    <property type="entry name" value="P-loop containing nucleoside triphosphate hydrolases"/>
    <property type="match status" value="1"/>
</dbReference>
<dbReference type="GO" id="GO:0022412">
    <property type="term" value="P:cellular process involved in reproduction in multicellular organism"/>
    <property type="evidence" value="ECO:0007669"/>
    <property type="project" value="UniProtKB-ARBA"/>
</dbReference>
<dbReference type="FunFam" id="3.40.50.300:FF:000983">
    <property type="entry name" value="Rho family GTPase"/>
    <property type="match status" value="1"/>
</dbReference>
<dbReference type="GO" id="GO:0007264">
    <property type="term" value="P:small GTPase-mediated signal transduction"/>
    <property type="evidence" value="ECO:0007669"/>
    <property type="project" value="InterPro"/>
</dbReference>
<dbReference type="PRINTS" id="PR00449">
    <property type="entry name" value="RASTRNSFRMNG"/>
</dbReference>
<dbReference type="AlphaFoldDB" id="A0AAW0TFK8"/>
<dbReference type="InterPro" id="IPR027417">
    <property type="entry name" value="P-loop_NTPase"/>
</dbReference>
<evidence type="ECO:0000313" key="11">
    <source>
        <dbReference type="Proteomes" id="UP001487740"/>
    </source>
</evidence>
<evidence type="ECO:0000256" key="1">
    <source>
        <dbReference type="ARBA" id="ARBA00004342"/>
    </source>
</evidence>
<protein>
    <submittedName>
        <fullName evidence="10">Uncharacterized protein</fullName>
    </submittedName>
</protein>
<accession>A0AAW0TFK8</accession>